<evidence type="ECO:0000313" key="2">
    <source>
        <dbReference type="Proteomes" id="UP001597045"/>
    </source>
</evidence>
<proteinExistence type="predicted"/>
<protein>
    <recommendedName>
        <fullName evidence="3">SMI1/KNR4 family protein</fullName>
    </recommendedName>
</protein>
<gene>
    <name evidence="1" type="ORF">ACFQ1S_13270</name>
</gene>
<reference evidence="2" key="1">
    <citation type="journal article" date="2019" name="Int. J. Syst. Evol. Microbiol.">
        <title>The Global Catalogue of Microorganisms (GCM) 10K type strain sequencing project: providing services to taxonomists for standard genome sequencing and annotation.</title>
        <authorList>
            <consortium name="The Broad Institute Genomics Platform"/>
            <consortium name="The Broad Institute Genome Sequencing Center for Infectious Disease"/>
            <person name="Wu L."/>
            <person name="Ma J."/>
        </authorList>
    </citation>
    <scope>NUCLEOTIDE SEQUENCE [LARGE SCALE GENOMIC DNA]</scope>
    <source>
        <strain evidence="2">JCM 31486</strain>
    </source>
</reference>
<dbReference type="Proteomes" id="UP001597045">
    <property type="component" value="Unassembled WGS sequence"/>
</dbReference>
<dbReference type="InterPro" id="IPR037883">
    <property type="entry name" value="Knr4/Smi1-like_sf"/>
</dbReference>
<evidence type="ECO:0000313" key="1">
    <source>
        <dbReference type="EMBL" id="MFD1046455.1"/>
    </source>
</evidence>
<dbReference type="EMBL" id="JBHTIS010000660">
    <property type="protein sequence ID" value="MFD1046455.1"/>
    <property type="molecule type" value="Genomic_DNA"/>
</dbReference>
<comment type="caution">
    <text evidence="1">The sequence shown here is derived from an EMBL/GenBank/DDBJ whole genome shotgun (WGS) entry which is preliminary data.</text>
</comment>
<organism evidence="1 2">
    <name type="scientific">Kibdelosporangium lantanae</name>
    <dbReference type="NCBI Taxonomy" id="1497396"/>
    <lineage>
        <taxon>Bacteria</taxon>
        <taxon>Bacillati</taxon>
        <taxon>Actinomycetota</taxon>
        <taxon>Actinomycetes</taxon>
        <taxon>Pseudonocardiales</taxon>
        <taxon>Pseudonocardiaceae</taxon>
        <taxon>Kibdelosporangium</taxon>
    </lineage>
</organism>
<name>A0ABW3M6W2_9PSEU</name>
<accession>A0ABW3M6W2</accession>
<evidence type="ECO:0008006" key="3">
    <source>
        <dbReference type="Google" id="ProtNLM"/>
    </source>
</evidence>
<sequence>MDWDSIQETVGTGLPKDYRWFVERDVPLDFIVYGPLTVQTFDLVEQNRESSQTYLGLQAERRLPEHDVLPQPGWLPQWAHDGSGSMHWWDTSKGTPDEWDGTPYGFAEYLVRYLTNRLAEFGLYGTFSDPPIGTPEADNRPRELRKYW</sequence>
<dbReference type="SUPFAM" id="SSF160631">
    <property type="entry name" value="SMI1/KNR4-like"/>
    <property type="match status" value="1"/>
</dbReference>
<keyword evidence="2" id="KW-1185">Reference proteome</keyword>